<organism evidence="2 3">
    <name type="scientific">Arenimonas maotaiensis</name>
    <dbReference type="NCBI Taxonomy" id="1446479"/>
    <lineage>
        <taxon>Bacteria</taxon>
        <taxon>Pseudomonadati</taxon>
        <taxon>Pseudomonadota</taxon>
        <taxon>Gammaproteobacteria</taxon>
        <taxon>Lysobacterales</taxon>
        <taxon>Lysobacteraceae</taxon>
        <taxon>Arenimonas</taxon>
    </lineage>
</organism>
<gene>
    <name evidence="2" type="ORF">GCM10010960_07990</name>
</gene>
<dbReference type="Proteomes" id="UP000632858">
    <property type="component" value="Unassembled WGS sequence"/>
</dbReference>
<protein>
    <recommendedName>
        <fullName evidence="4">Sel1 repeat family protein</fullName>
    </recommendedName>
</protein>
<keyword evidence="1" id="KW-0732">Signal</keyword>
<evidence type="ECO:0000313" key="2">
    <source>
        <dbReference type="EMBL" id="GGF88527.1"/>
    </source>
</evidence>
<evidence type="ECO:0000256" key="1">
    <source>
        <dbReference type="SAM" id="SignalP"/>
    </source>
</evidence>
<dbReference type="InterPro" id="IPR011990">
    <property type="entry name" value="TPR-like_helical_dom_sf"/>
</dbReference>
<comment type="caution">
    <text evidence="2">The sequence shown here is derived from an EMBL/GenBank/DDBJ whole genome shotgun (WGS) entry which is preliminary data.</text>
</comment>
<feature type="signal peptide" evidence="1">
    <location>
        <begin position="1"/>
        <end position="17"/>
    </location>
</feature>
<dbReference type="RefSeq" id="WP_188448064.1">
    <property type="nucleotide sequence ID" value="NZ_BMFO01000002.1"/>
</dbReference>
<dbReference type="EMBL" id="BMFO01000002">
    <property type="protein sequence ID" value="GGF88527.1"/>
    <property type="molecule type" value="Genomic_DNA"/>
</dbReference>
<evidence type="ECO:0008006" key="4">
    <source>
        <dbReference type="Google" id="ProtNLM"/>
    </source>
</evidence>
<dbReference type="SUPFAM" id="SSF81901">
    <property type="entry name" value="HCP-like"/>
    <property type="match status" value="1"/>
</dbReference>
<feature type="chain" id="PRO_5037667759" description="Sel1 repeat family protein" evidence="1">
    <location>
        <begin position="18"/>
        <end position="243"/>
    </location>
</feature>
<proteinExistence type="predicted"/>
<reference evidence="2" key="2">
    <citation type="submission" date="2020-09" db="EMBL/GenBank/DDBJ databases">
        <authorList>
            <person name="Sun Q."/>
            <person name="Zhou Y."/>
        </authorList>
    </citation>
    <scope>NUCLEOTIDE SEQUENCE</scope>
    <source>
        <strain evidence="2">CGMCC 1.12726</strain>
    </source>
</reference>
<dbReference type="Gene3D" id="1.25.40.10">
    <property type="entry name" value="Tetratricopeptide repeat domain"/>
    <property type="match status" value="1"/>
</dbReference>
<evidence type="ECO:0000313" key="3">
    <source>
        <dbReference type="Proteomes" id="UP000632858"/>
    </source>
</evidence>
<sequence>MNRFLLIVLFWSATAGASDAPAPASALDGPDDTRFIVQSRSFLASHPDLRARILGMKSYAKGEHREALRQFRKGAYYADKPSQAMVAEMLWKGEGAATDRAEAYVWMDMAAERLYRDLVAKREQYWAALNAQERARALAIGPGLYARYGDAAAKPRIEHVLQRDRRNITGSRTGFVGTLRIEVPGPGGMPITINGEDFYQDRFWQPEDYWKWQNVTWKALPTGTVNASELQAVPPKPSETDKP</sequence>
<keyword evidence="3" id="KW-1185">Reference proteome</keyword>
<dbReference type="AlphaFoldDB" id="A0A917FJA5"/>
<reference evidence="2" key="1">
    <citation type="journal article" date="2014" name="Int. J. Syst. Evol. Microbiol.">
        <title>Complete genome sequence of Corynebacterium casei LMG S-19264T (=DSM 44701T), isolated from a smear-ripened cheese.</title>
        <authorList>
            <consortium name="US DOE Joint Genome Institute (JGI-PGF)"/>
            <person name="Walter F."/>
            <person name="Albersmeier A."/>
            <person name="Kalinowski J."/>
            <person name="Ruckert C."/>
        </authorList>
    </citation>
    <scope>NUCLEOTIDE SEQUENCE</scope>
    <source>
        <strain evidence="2">CGMCC 1.12726</strain>
    </source>
</reference>
<name>A0A917FJA5_9GAMM</name>
<accession>A0A917FJA5</accession>